<dbReference type="EMBL" id="BPEY01000127">
    <property type="protein sequence ID" value="GIU51721.1"/>
    <property type="molecule type" value="Genomic_DNA"/>
</dbReference>
<comment type="subcellular location">
    <subcellularLocation>
        <location evidence="1 8">Cell inner membrane</location>
        <topology evidence="1 8">Single-pass membrane protein</topology>
    </subcellularLocation>
</comment>
<keyword evidence="3" id="KW-0997">Cell inner membrane</keyword>
<evidence type="ECO:0000256" key="4">
    <source>
        <dbReference type="ARBA" id="ARBA00022649"/>
    </source>
</evidence>
<dbReference type="EMBL" id="BPEY01000140">
    <property type="protein sequence ID" value="GIU51922.1"/>
    <property type="molecule type" value="Genomic_DNA"/>
</dbReference>
<keyword evidence="6" id="KW-1133">Transmembrane helix</keyword>
<evidence type="ECO:0000256" key="2">
    <source>
        <dbReference type="ARBA" id="ARBA00022475"/>
    </source>
</evidence>
<proteinExistence type="inferred from homology"/>
<evidence type="ECO:0000313" key="14">
    <source>
        <dbReference type="Proteomes" id="UP000887104"/>
    </source>
</evidence>
<dbReference type="EMBL" id="BPEY01000186">
    <property type="protein sequence ID" value="GIU52455.1"/>
    <property type="molecule type" value="Genomic_DNA"/>
</dbReference>
<evidence type="ECO:0000313" key="10">
    <source>
        <dbReference type="EMBL" id="GIU51721.1"/>
    </source>
</evidence>
<evidence type="ECO:0008006" key="15">
    <source>
        <dbReference type="Google" id="ProtNLM"/>
    </source>
</evidence>
<dbReference type="PRINTS" id="PR00281">
    <property type="entry name" value="HOKGEFTOXIC"/>
</dbReference>
<evidence type="ECO:0000256" key="7">
    <source>
        <dbReference type="ARBA" id="ARBA00023136"/>
    </source>
</evidence>
<dbReference type="Pfam" id="PF01848">
    <property type="entry name" value="HOK_GEF"/>
    <property type="match status" value="1"/>
</dbReference>
<keyword evidence="5" id="KW-0812">Transmembrane</keyword>
<evidence type="ECO:0000256" key="6">
    <source>
        <dbReference type="ARBA" id="ARBA00022989"/>
    </source>
</evidence>
<name>A0ABQ4PLJ7_9GAMM</name>
<keyword evidence="4" id="KW-1277">Toxin-antitoxin system</keyword>
<dbReference type="RefSeq" id="WP_220782108.1">
    <property type="nucleotide sequence ID" value="NZ_BPEY01000062.1"/>
</dbReference>
<organism evidence="9 14">
    <name type="scientific">Shewanella sairae</name>
    <dbReference type="NCBI Taxonomy" id="190310"/>
    <lineage>
        <taxon>Bacteria</taxon>
        <taxon>Pseudomonadati</taxon>
        <taxon>Pseudomonadota</taxon>
        <taxon>Gammaproteobacteria</taxon>
        <taxon>Alteromonadales</taxon>
        <taxon>Shewanellaceae</taxon>
        <taxon>Shewanella</taxon>
    </lineage>
</organism>
<evidence type="ECO:0000256" key="8">
    <source>
        <dbReference type="RuleBase" id="RU221113"/>
    </source>
</evidence>
<dbReference type="InterPro" id="IPR000021">
    <property type="entry name" value="Hok/gef_toxin"/>
</dbReference>
<comment type="similarity">
    <text evidence="8">Belongs to the hok/gef family.</text>
</comment>
<protein>
    <recommendedName>
        <fullName evidence="15">Hok/Gef family protein</fullName>
    </recommendedName>
</protein>
<dbReference type="InterPro" id="IPR018084">
    <property type="entry name" value="Hok/gef_toxin_CS"/>
</dbReference>
<keyword evidence="7" id="KW-0472">Membrane</keyword>
<evidence type="ECO:0000313" key="13">
    <source>
        <dbReference type="EMBL" id="GIU52455.1"/>
    </source>
</evidence>
<sequence length="51" mass="5748">MPKRKTTTLSLAIVCFTLLAALALIRDDLCKVEYRNGTMFLNVNLAYEVRG</sequence>
<evidence type="ECO:0000256" key="1">
    <source>
        <dbReference type="ARBA" id="ARBA00004377"/>
    </source>
</evidence>
<evidence type="ECO:0000256" key="3">
    <source>
        <dbReference type="ARBA" id="ARBA00022519"/>
    </source>
</evidence>
<dbReference type="PROSITE" id="PS00556">
    <property type="entry name" value="HOK_GEF"/>
    <property type="match status" value="1"/>
</dbReference>
<keyword evidence="2" id="KW-1003">Cell membrane</keyword>
<reference evidence="9" key="1">
    <citation type="submission" date="2021-05" db="EMBL/GenBank/DDBJ databases">
        <title>Molecular characterization for Shewanella algae harboring chromosomal blaOXA-55-like strains isolated from clinical and environment sample.</title>
        <authorList>
            <person name="Ohama Y."/>
            <person name="Aoki K."/>
            <person name="Harada S."/>
            <person name="Moriya K."/>
            <person name="Ishii Y."/>
            <person name="Tateda K."/>
        </authorList>
    </citation>
    <scope>NUCLEOTIDE SEQUENCE</scope>
    <source>
        <strain evidence="9">JCM 11563</strain>
    </source>
</reference>
<dbReference type="Proteomes" id="UP000887104">
    <property type="component" value="Unassembled WGS sequence"/>
</dbReference>
<accession>A0ABQ4PLJ7</accession>
<evidence type="ECO:0000313" key="11">
    <source>
        <dbReference type="EMBL" id="GIU51922.1"/>
    </source>
</evidence>
<evidence type="ECO:0000256" key="5">
    <source>
        <dbReference type="ARBA" id="ARBA00022692"/>
    </source>
</evidence>
<dbReference type="EMBL" id="BPEY01000062">
    <property type="protein sequence ID" value="GIU48900.1"/>
    <property type="molecule type" value="Genomic_DNA"/>
</dbReference>
<gene>
    <name evidence="9" type="ORF">TUM4438_31340</name>
    <name evidence="10" type="ORF">TUM4438_42340</name>
    <name evidence="11" type="ORF">TUM4438_43170</name>
    <name evidence="12" type="ORF">TUM4438_44200</name>
    <name evidence="13" type="ORF">TUM4438_45230</name>
</gene>
<dbReference type="EMBL" id="BPEY01000159">
    <property type="protein sequence ID" value="GIU52178.1"/>
    <property type="molecule type" value="Genomic_DNA"/>
</dbReference>
<evidence type="ECO:0000313" key="9">
    <source>
        <dbReference type="EMBL" id="GIU48900.1"/>
    </source>
</evidence>
<comment type="caution">
    <text evidence="9">The sequence shown here is derived from an EMBL/GenBank/DDBJ whole genome shotgun (WGS) entry which is preliminary data.</text>
</comment>
<keyword evidence="14" id="KW-1185">Reference proteome</keyword>
<evidence type="ECO:0000313" key="12">
    <source>
        <dbReference type="EMBL" id="GIU52178.1"/>
    </source>
</evidence>